<evidence type="ECO:0000256" key="1">
    <source>
        <dbReference type="SAM" id="MobiDB-lite"/>
    </source>
</evidence>
<organism evidence="2 3">
    <name type="scientific">Mycena metata</name>
    <dbReference type="NCBI Taxonomy" id="1033252"/>
    <lineage>
        <taxon>Eukaryota</taxon>
        <taxon>Fungi</taxon>
        <taxon>Dikarya</taxon>
        <taxon>Basidiomycota</taxon>
        <taxon>Agaricomycotina</taxon>
        <taxon>Agaricomycetes</taxon>
        <taxon>Agaricomycetidae</taxon>
        <taxon>Agaricales</taxon>
        <taxon>Marasmiineae</taxon>
        <taxon>Mycenaceae</taxon>
        <taxon>Mycena</taxon>
    </lineage>
</organism>
<accession>A0AAD7NQD2</accession>
<evidence type="ECO:0000313" key="3">
    <source>
        <dbReference type="Proteomes" id="UP001215598"/>
    </source>
</evidence>
<feature type="compositionally biased region" description="Low complexity" evidence="1">
    <location>
        <begin position="783"/>
        <end position="795"/>
    </location>
</feature>
<keyword evidence="3" id="KW-1185">Reference proteome</keyword>
<feature type="region of interest" description="Disordered" evidence="1">
    <location>
        <begin position="740"/>
        <end position="806"/>
    </location>
</feature>
<feature type="region of interest" description="Disordered" evidence="1">
    <location>
        <begin position="691"/>
        <end position="725"/>
    </location>
</feature>
<feature type="compositionally biased region" description="Low complexity" evidence="1">
    <location>
        <begin position="742"/>
        <end position="757"/>
    </location>
</feature>
<dbReference type="AlphaFoldDB" id="A0AAD7NQD2"/>
<comment type="caution">
    <text evidence="2">The sequence shown here is derived from an EMBL/GenBank/DDBJ whole genome shotgun (WGS) entry which is preliminary data.</text>
</comment>
<dbReference type="Proteomes" id="UP001215598">
    <property type="component" value="Unassembled WGS sequence"/>
</dbReference>
<proteinExistence type="predicted"/>
<feature type="compositionally biased region" description="Gly residues" evidence="1">
    <location>
        <begin position="706"/>
        <end position="719"/>
    </location>
</feature>
<reference evidence="2" key="1">
    <citation type="submission" date="2023-03" db="EMBL/GenBank/DDBJ databases">
        <title>Massive genome expansion in bonnet fungi (Mycena s.s.) driven by repeated elements and novel gene families across ecological guilds.</title>
        <authorList>
            <consortium name="Lawrence Berkeley National Laboratory"/>
            <person name="Harder C.B."/>
            <person name="Miyauchi S."/>
            <person name="Viragh M."/>
            <person name="Kuo A."/>
            <person name="Thoen E."/>
            <person name="Andreopoulos B."/>
            <person name="Lu D."/>
            <person name="Skrede I."/>
            <person name="Drula E."/>
            <person name="Henrissat B."/>
            <person name="Morin E."/>
            <person name="Kohler A."/>
            <person name="Barry K."/>
            <person name="LaButti K."/>
            <person name="Morin E."/>
            <person name="Salamov A."/>
            <person name="Lipzen A."/>
            <person name="Mereny Z."/>
            <person name="Hegedus B."/>
            <person name="Baldrian P."/>
            <person name="Stursova M."/>
            <person name="Weitz H."/>
            <person name="Taylor A."/>
            <person name="Grigoriev I.V."/>
            <person name="Nagy L.G."/>
            <person name="Martin F."/>
            <person name="Kauserud H."/>
        </authorList>
    </citation>
    <scope>NUCLEOTIDE SEQUENCE</scope>
    <source>
        <strain evidence="2">CBHHK182m</strain>
    </source>
</reference>
<name>A0AAD7NQD2_9AGAR</name>
<gene>
    <name evidence="2" type="ORF">B0H16DRAFT_1452435</name>
</gene>
<evidence type="ECO:0000313" key="2">
    <source>
        <dbReference type="EMBL" id="KAJ7770077.1"/>
    </source>
</evidence>
<sequence length="806" mass="85433">MAYGETALSDGDNDYGVQDVDGRHLHSSAASTLLGSAAGSGWASDAPPHSRLQRDHCNRPIQAGSVNARHGGPPTLTPRCTTVDSLSAVDTLRLFHLHQSLSSVYSVHLLSRHSPLPLFDAILPRLAHGLGTTRVCAVRTATGKGSGSGSGIGGEVEVAALPHAGDVFHSALSSRSYNNREGGGETQTLRALIGRQEPARAALLRLARASPSFEPTRTEENLTHALRDAVLFLEVSVVVGKVEILTRHTVHDFLLLLRTLPFFVLLFLSPSSWFPHPAHRATVSALPDRYPRLALAEVDDNNDDDERGFLFIPSFNLPLPHIRARGQGRGKTPDNDPLKRCTHFPLRRTDLQPHDSRLTTHDGLPPPRLGVLLLIHPHPDPRAPPPQPPPPRPPYASRPGRPPAQPPRSRPEGAGRRAVVAQNKHQRGRRTTKKVESVSSASATSLVVPSPIQLPRLPFPISGQAGQVAFDPKEEETKREVVLTPAQERKRRRCLQELSQGSGVFVAFADEGGEGDIDEGERKKEEDAFDAIIRLSASTASVASTSPSTDETSHTNTRPILVLHAPSSSSSDADAAPVQDDVGVPRLSAAQLRAAVAFVASIPHRTSSSPHSPSSPQDDATGRRRILITAPPALAVEAFAAGICVVLSLSLSSFSLGAPPAAGEMHGGGDGGEDKRVHALVMGWHDLPQPTASSFAFSESSEGDGVEGQGGQGQGGDGEPGLHDAWRGLLSREGMDYLAGVLSPSLPSTSTTTSPTSPTSPAPAPDLAELELARDLPRMQLHSPSSSVASVSARSEGGRGESPVEP</sequence>
<feature type="compositionally biased region" description="Basic and acidic residues" evidence="1">
    <location>
        <begin position="347"/>
        <end position="360"/>
    </location>
</feature>
<protein>
    <submittedName>
        <fullName evidence="2">Uncharacterized protein</fullName>
    </submittedName>
</protein>
<feature type="region of interest" description="Disordered" evidence="1">
    <location>
        <begin position="322"/>
        <end position="445"/>
    </location>
</feature>
<dbReference type="EMBL" id="JARKIB010000017">
    <property type="protein sequence ID" value="KAJ7770077.1"/>
    <property type="molecule type" value="Genomic_DNA"/>
</dbReference>
<feature type="compositionally biased region" description="Pro residues" evidence="1">
    <location>
        <begin position="382"/>
        <end position="408"/>
    </location>
</feature>